<sequence length="300" mass="35064">MLSNDLRNILEAYLQFLYWEKRLSDNTIQSYEQDLEQFVVFLEKKGMVSFSRLDQDIVEKFLRYEAKREIAPASLARKISALRTFFQYLIREKMSPENCAKLIDSPRFQRKIPDVLDEVEIESLLNAPDLTKPIGIRDRAILELLYASGLRVSELTSLEFSHLDLENSMLRLWGKGFKERMVPFGEEASEALKRYFQQAREQILKEKRSRSIFVGASGQPLTRQNIWVMIKKYSRKAGIEKTVTPHTLRHTFATHLLENGADLRVVQEFLGHSDIVTTQIYTHISKKILREAYARSFPRK</sequence>
<dbReference type="NCBIfam" id="TIGR02225">
    <property type="entry name" value="recomb_XerD"/>
    <property type="match status" value="1"/>
</dbReference>
<feature type="active site" evidence="10">
    <location>
        <position position="246"/>
    </location>
</feature>
<dbReference type="InterPro" id="IPR013762">
    <property type="entry name" value="Integrase-like_cat_sf"/>
</dbReference>
<keyword evidence="8 10" id="KW-0233">DNA recombination</keyword>
<feature type="active site" evidence="10">
    <location>
        <position position="272"/>
    </location>
</feature>
<dbReference type="HAMAP" id="MF_01808">
    <property type="entry name" value="Recomb_XerC_XerD"/>
    <property type="match status" value="1"/>
</dbReference>
<dbReference type="GO" id="GO:0005737">
    <property type="term" value="C:cytoplasm"/>
    <property type="evidence" value="ECO:0007669"/>
    <property type="project" value="UniProtKB-SubCell"/>
</dbReference>
<evidence type="ECO:0000256" key="3">
    <source>
        <dbReference type="ARBA" id="ARBA00022490"/>
    </source>
</evidence>
<evidence type="ECO:0000256" key="10">
    <source>
        <dbReference type="HAMAP-Rule" id="MF_01808"/>
    </source>
</evidence>
<evidence type="ECO:0000256" key="8">
    <source>
        <dbReference type="ARBA" id="ARBA00023172"/>
    </source>
</evidence>
<comment type="subunit">
    <text evidence="10">Forms a cyclic heterotetrameric complex composed of two molecules of XerC and two molecules of XerD.</text>
</comment>
<dbReference type="PANTHER" id="PTHR30349">
    <property type="entry name" value="PHAGE INTEGRASE-RELATED"/>
    <property type="match status" value="1"/>
</dbReference>
<evidence type="ECO:0000256" key="9">
    <source>
        <dbReference type="ARBA" id="ARBA00023306"/>
    </source>
</evidence>
<feature type="active site" evidence="10">
    <location>
        <position position="175"/>
    </location>
</feature>
<keyword evidence="4 10" id="KW-0132">Cell division</keyword>
<dbReference type="InterPro" id="IPR010998">
    <property type="entry name" value="Integrase_recombinase_N"/>
</dbReference>
<feature type="domain" description="Core-binding (CB)" evidence="12">
    <location>
        <begin position="1"/>
        <end position="90"/>
    </location>
</feature>
<dbReference type="InterPro" id="IPR044068">
    <property type="entry name" value="CB"/>
</dbReference>
<feature type="domain" description="Tyr recombinase" evidence="11">
    <location>
        <begin position="111"/>
        <end position="294"/>
    </location>
</feature>
<dbReference type="NCBIfam" id="NF001399">
    <property type="entry name" value="PRK00283.1"/>
    <property type="match status" value="1"/>
</dbReference>
<evidence type="ECO:0000256" key="5">
    <source>
        <dbReference type="ARBA" id="ARBA00022829"/>
    </source>
</evidence>
<dbReference type="InterPro" id="IPR023009">
    <property type="entry name" value="Tyrosine_recombinase_XerC/XerD"/>
</dbReference>
<keyword evidence="5 10" id="KW-0159">Chromosome partition</keyword>
<evidence type="ECO:0000259" key="11">
    <source>
        <dbReference type="PROSITE" id="PS51898"/>
    </source>
</evidence>
<dbReference type="Pfam" id="PF00589">
    <property type="entry name" value="Phage_integrase"/>
    <property type="match status" value="1"/>
</dbReference>
<keyword evidence="6 10" id="KW-0229">DNA integration</keyword>
<name>A0A1V5SHV9_9BACT</name>
<dbReference type="SUPFAM" id="SSF56349">
    <property type="entry name" value="DNA breaking-rejoining enzymes"/>
    <property type="match status" value="1"/>
</dbReference>
<dbReference type="PROSITE" id="PS51898">
    <property type="entry name" value="TYR_RECOMBINASE"/>
    <property type="match status" value="1"/>
</dbReference>
<comment type="function">
    <text evidence="10">Site-specific tyrosine recombinase, which acts by catalyzing the cutting and rejoining of the recombining DNA molecules. The XerC-XerD complex is essential to convert dimers of the bacterial chromosome into monomers to permit their segregation at cell division. It also contributes to the segregational stability of plasmids.</text>
</comment>
<gene>
    <name evidence="13" type="primary">xerD_2</name>
    <name evidence="10" type="synonym">xerC</name>
    <name evidence="13" type="ORF">BWY41_02218</name>
</gene>
<dbReference type="Proteomes" id="UP000485569">
    <property type="component" value="Unassembled WGS sequence"/>
</dbReference>
<dbReference type="GO" id="GO:0051301">
    <property type="term" value="P:cell division"/>
    <property type="evidence" value="ECO:0007669"/>
    <property type="project" value="UniProtKB-KW"/>
</dbReference>
<keyword evidence="9 10" id="KW-0131">Cell cycle</keyword>
<dbReference type="Gene3D" id="1.10.150.130">
    <property type="match status" value="1"/>
</dbReference>
<dbReference type="EMBL" id="MWBQ01000224">
    <property type="protein sequence ID" value="OQA54140.1"/>
    <property type="molecule type" value="Genomic_DNA"/>
</dbReference>
<evidence type="ECO:0000256" key="6">
    <source>
        <dbReference type="ARBA" id="ARBA00022908"/>
    </source>
</evidence>
<comment type="subcellular location">
    <subcellularLocation>
        <location evidence="1 10">Cytoplasm</location>
    </subcellularLocation>
</comment>
<dbReference type="GO" id="GO:0006313">
    <property type="term" value="P:DNA transposition"/>
    <property type="evidence" value="ECO:0007669"/>
    <property type="project" value="UniProtKB-UniRule"/>
</dbReference>
<dbReference type="PANTHER" id="PTHR30349:SF81">
    <property type="entry name" value="TYROSINE RECOMBINASE XERC"/>
    <property type="match status" value="1"/>
</dbReference>
<dbReference type="InterPro" id="IPR050090">
    <property type="entry name" value="Tyrosine_recombinase_XerCD"/>
</dbReference>
<evidence type="ECO:0000256" key="1">
    <source>
        <dbReference type="ARBA" id="ARBA00004496"/>
    </source>
</evidence>
<dbReference type="InterPro" id="IPR004107">
    <property type="entry name" value="Integrase_SAM-like_N"/>
</dbReference>
<dbReference type="PROSITE" id="PS51900">
    <property type="entry name" value="CB"/>
    <property type="match status" value="1"/>
</dbReference>
<dbReference type="Gene3D" id="1.10.443.10">
    <property type="entry name" value="Intergrase catalytic core"/>
    <property type="match status" value="1"/>
</dbReference>
<comment type="caution">
    <text evidence="13">The sequence shown here is derived from an EMBL/GenBank/DDBJ whole genome shotgun (WGS) entry which is preliminary data.</text>
</comment>
<keyword evidence="7 10" id="KW-0238">DNA-binding</keyword>
<feature type="active site" evidence="10">
    <location>
        <position position="151"/>
    </location>
</feature>
<dbReference type="AlphaFoldDB" id="A0A1V5SHV9"/>
<comment type="similarity">
    <text evidence="10">Belongs to the 'phage' integrase family. XerC subfamily.</text>
</comment>
<dbReference type="Pfam" id="PF02899">
    <property type="entry name" value="Phage_int_SAM_1"/>
    <property type="match status" value="1"/>
</dbReference>
<evidence type="ECO:0000256" key="4">
    <source>
        <dbReference type="ARBA" id="ARBA00022618"/>
    </source>
</evidence>
<feature type="active site" description="O-(3'-phospho-DNA)-tyrosine intermediate" evidence="10">
    <location>
        <position position="281"/>
    </location>
</feature>
<feature type="active site" evidence="10">
    <location>
        <position position="249"/>
    </location>
</feature>
<dbReference type="InterPro" id="IPR011932">
    <property type="entry name" value="Recomb_XerD"/>
</dbReference>
<dbReference type="GO" id="GO:0007059">
    <property type="term" value="P:chromosome segregation"/>
    <property type="evidence" value="ECO:0007669"/>
    <property type="project" value="UniProtKB-UniRule"/>
</dbReference>
<reference evidence="13" key="1">
    <citation type="submission" date="2017-02" db="EMBL/GenBank/DDBJ databases">
        <title>Delving into the versatile metabolic prowess of the omnipresent phylum Bacteroidetes.</title>
        <authorList>
            <person name="Nobu M.K."/>
            <person name="Mei R."/>
            <person name="Narihiro T."/>
            <person name="Kuroda K."/>
            <person name="Liu W.-T."/>
        </authorList>
    </citation>
    <scope>NUCLEOTIDE SEQUENCE</scope>
    <source>
        <strain evidence="13">ADurb.Bin276</strain>
    </source>
</reference>
<evidence type="ECO:0000259" key="12">
    <source>
        <dbReference type="PROSITE" id="PS51900"/>
    </source>
</evidence>
<evidence type="ECO:0000256" key="7">
    <source>
        <dbReference type="ARBA" id="ARBA00023125"/>
    </source>
</evidence>
<comment type="similarity">
    <text evidence="2">Belongs to the 'phage' integrase family. XerD subfamily.</text>
</comment>
<dbReference type="GO" id="GO:0009037">
    <property type="term" value="F:tyrosine-based site-specific recombinase activity"/>
    <property type="evidence" value="ECO:0007669"/>
    <property type="project" value="UniProtKB-UniRule"/>
</dbReference>
<dbReference type="InterPro" id="IPR011010">
    <property type="entry name" value="DNA_brk_join_enz"/>
</dbReference>
<organism evidence="13">
    <name type="scientific">Candidatus Atribacter allofermentans</name>
    <dbReference type="NCBI Taxonomy" id="1852833"/>
    <lineage>
        <taxon>Bacteria</taxon>
        <taxon>Pseudomonadati</taxon>
        <taxon>Atribacterota</taxon>
        <taxon>Atribacteria</taxon>
        <taxon>Atribacterales</taxon>
        <taxon>Atribacteraceae</taxon>
        <taxon>Atribacter</taxon>
    </lineage>
</organism>
<protein>
    <recommendedName>
        <fullName evidence="10">Tyrosine recombinase XerC</fullName>
    </recommendedName>
</protein>
<proteinExistence type="inferred from homology"/>
<dbReference type="InterPro" id="IPR002104">
    <property type="entry name" value="Integrase_catalytic"/>
</dbReference>
<dbReference type="NCBIfam" id="NF040815">
    <property type="entry name" value="recomb_XerA_Arch"/>
    <property type="match status" value="1"/>
</dbReference>
<evidence type="ECO:0000313" key="13">
    <source>
        <dbReference type="EMBL" id="OQA54140.1"/>
    </source>
</evidence>
<accession>A0A1V5SHV9</accession>
<keyword evidence="3 10" id="KW-0963">Cytoplasm</keyword>
<evidence type="ECO:0000256" key="2">
    <source>
        <dbReference type="ARBA" id="ARBA00010450"/>
    </source>
</evidence>
<dbReference type="CDD" id="cd00798">
    <property type="entry name" value="INT_XerDC_C"/>
    <property type="match status" value="1"/>
</dbReference>
<dbReference type="GO" id="GO:0003677">
    <property type="term" value="F:DNA binding"/>
    <property type="evidence" value="ECO:0007669"/>
    <property type="project" value="UniProtKB-UniRule"/>
</dbReference>